<dbReference type="SUPFAM" id="SSF56784">
    <property type="entry name" value="HAD-like"/>
    <property type="match status" value="1"/>
</dbReference>
<dbReference type="InterPro" id="IPR006379">
    <property type="entry name" value="HAD-SF_hydro_IIB"/>
</dbReference>
<organism evidence="1 2">
    <name type="scientific">Anaerobutyricum hallii</name>
    <dbReference type="NCBI Taxonomy" id="39488"/>
    <lineage>
        <taxon>Bacteria</taxon>
        <taxon>Bacillati</taxon>
        <taxon>Bacillota</taxon>
        <taxon>Clostridia</taxon>
        <taxon>Lachnospirales</taxon>
        <taxon>Lachnospiraceae</taxon>
        <taxon>Anaerobutyricum</taxon>
    </lineage>
</organism>
<dbReference type="CDD" id="cd07516">
    <property type="entry name" value="HAD_Pase"/>
    <property type="match status" value="1"/>
</dbReference>
<dbReference type="Proteomes" id="UP000095390">
    <property type="component" value="Unassembled WGS sequence"/>
</dbReference>
<dbReference type="InterPro" id="IPR036412">
    <property type="entry name" value="HAD-like_sf"/>
</dbReference>
<dbReference type="SFLD" id="SFLDG01140">
    <property type="entry name" value="C2.B:_Phosphomannomutase_and_P"/>
    <property type="match status" value="1"/>
</dbReference>
<protein>
    <submittedName>
        <fullName evidence="1">Putative hydrolase</fullName>
    </submittedName>
</protein>
<dbReference type="PROSITE" id="PS01229">
    <property type="entry name" value="COF_2"/>
    <property type="match status" value="1"/>
</dbReference>
<dbReference type="OrthoDB" id="9814970at2"/>
<gene>
    <name evidence="1" type="ORF">ERS852578_02551</name>
</gene>
<evidence type="ECO:0000313" key="1">
    <source>
        <dbReference type="EMBL" id="CUN15930.1"/>
    </source>
</evidence>
<dbReference type="NCBIfam" id="TIGR01484">
    <property type="entry name" value="HAD-SF-IIB"/>
    <property type="match status" value="1"/>
</dbReference>
<dbReference type="SFLD" id="SFLDS00003">
    <property type="entry name" value="Haloacid_Dehalogenase"/>
    <property type="match status" value="1"/>
</dbReference>
<dbReference type="Gene3D" id="3.40.50.1000">
    <property type="entry name" value="HAD superfamily/HAD-like"/>
    <property type="match status" value="1"/>
</dbReference>
<dbReference type="PROSITE" id="PS01228">
    <property type="entry name" value="COF_1"/>
    <property type="match status" value="1"/>
</dbReference>
<dbReference type="AlphaFoldDB" id="A0A173UNC6"/>
<proteinExistence type="predicted"/>
<dbReference type="InterPro" id="IPR000150">
    <property type="entry name" value="Cof"/>
</dbReference>
<dbReference type="Pfam" id="PF08282">
    <property type="entry name" value="Hydrolase_3"/>
    <property type="match status" value="1"/>
</dbReference>
<dbReference type="PANTHER" id="PTHR10000:SF8">
    <property type="entry name" value="HAD SUPERFAMILY HYDROLASE-LIKE, TYPE 3"/>
    <property type="match status" value="1"/>
</dbReference>
<keyword evidence="1" id="KW-0378">Hydrolase</keyword>
<sequence length="268" mass="29256">MSTYKAVFSDIDGTLLTSEHIVSTATIEAIASLQDKNIPFVIISSRSASCIYPILEKHHFQCPIVACGGAWIEDMNGRILSNEGMSKQTAATVIEFMTEKKFDLAWGIYSGKNWITNDRTDARILHEESVVEVESVEGTVALLPEDAVVNKILCMCNPACILQIEEDLKKAFPILSIVKSSNYLLEIMPAGMNKAKGIRKFCELFSIATEDSVAFGDNYNDLEMLYAAGCGILMGNAPVAILETFPGKVTLDNNHDGIPVALKDLGLI</sequence>
<dbReference type="InterPro" id="IPR023214">
    <property type="entry name" value="HAD_sf"/>
</dbReference>
<dbReference type="GO" id="GO:0016791">
    <property type="term" value="F:phosphatase activity"/>
    <property type="evidence" value="ECO:0007669"/>
    <property type="project" value="TreeGrafter"/>
</dbReference>
<name>A0A173UNC6_9FIRM</name>
<evidence type="ECO:0000313" key="2">
    <source>
        <dbReference type="Proteomes" id="UP000095390"/>
    </source>
</evidence>
<dbReference type="PANTHER" id="PTHR10000">
    <property type="entry name" value="PHOSPHOSERINE PHOSPHATASE"/>
    <property type="match status" value="1"/>
</dbReference>
<dbReference type="GO" id="GO:0000287">
    <property type="term" value="F:magnesium ion binding"/>
    <property type="evidence" value="ECO:0007669"/>
    <property type="project" value="TreeGrafter"/>
</dbReference>
<reference evidence="1 2" key="1">
    <citation type="submission" date="2015-09" db="EMBL/GenBank/DDBJ databases">
        <authorList>
            <consortium name="Pathogen Informatics"/>
        </authorList>
    </citation>
    <scope>NUCLEOTIDE SEQUENCE [LARGE SCALE GENOMIC DNA]</scope>
    <source>
        <strain evidence="1 2">2789STDY5834966</strain>
    </source>
</reference>
<dbReference type="Gene3D" id="3.30.1240.10">
    <property type="match status" value="1"/>
</dbReference>
<dbReference type="EMBL" id="CYYC01000040">
    <property type="protein sequence ID" value="CUN15930.1"/>
    <property type="molecule type" value="Genomic_DNA"/>
</dbReference>
<dbReference type="GO" id="GO:0005829">
    <property type="term" value="C:cytosol"/>
    <property type="evidence" value="ECO:0007669"/>
    <property type="project" value="TreeGrafter"/>
</dbReference>
<dbReference type="NCBIfam" id="TIGR00099">
    <property type="entry name" value="Cof-subfamily"/>
    <property type="match status" value="1"/>
</dbReference>
<dbReference type="RefSeq" id="WP_005349968.1">
    <property type="nucleotide sequence ID" value="NZ_CATVSP010000161.1"/>
</dbReference>
<dbReference type="GeneID" id="75047988"/>
<accession>A0A173UNC6</accession>